<dbReference type="Proteomes" id="UP001054945">
    <property type="component" value="Unassembled WGS sequence"/>
</dbReference>
<reference evidence="1 2" key="1">
    <citation type="submission" date="2021-06" db="EMBL/GenBank/DDBJ databases">
        <title>Caerostris extrusa draft genome.</title>
        <authorList>
            <person name="Kono N."/>
            <person name="Arakawa K."/>
        </authorList>
    </citation>
    <scope>NUCLEOTIDE SEQUENCE [LARGE SCALE GENOMIC DNA]</scope>
</reference>
<dbReference type="EMBL" id="BPLR01004221">
    <property type="protein sequence ID" value="GIX93277.1"/>
    <property type="molecule type" value="Genomic_DNA"/>
</dbReference>
<protein>
    <submittedName>
        <fullName evidence="1">Uncharacterized protein</fullName>
    </submittedName>
</protein>
<evidence type="ECO:0000313" key="2">
    <source>
        <dbReference type="Proteomes" id="UP001054945"/>
    </source>
</evidence>
<sequence>MRGRRVRAQVHAASVLSETQLPFPLQHLLVPLPDPPRRTSAPLWTPSTTLLIGLQLEKGWGRGSERARAF</sequence>
<comment type="caution">
    <text evidence="1">The sequence shown here is derived from an EMBL/GenBank/DDBJ whole genome shotgun (WGS) entry which is preliminary data.</text>
</comment>
<accession>A0AAV4P7Q8</accession>
<dbReference type="AlphaFoldDB" id="A0AAV4P7Q8"/>
<evidence type="ECO:0000313" key="1">
    <source>
        <dbReference type="EMBL" id="GIX93277.1"/>
    </source>
</evidence>
<organism evidence="1 2">
    <name type="scientific">Caerostris extrusa</name>
    <name type="common">Bark spider</name>
    <name type="synonym">Caerostris bankana</name>
    <dbReference type="NCBI Taxonomy" id="172846"/>
    <lineage>
        <taxon>Eukaryota</taxon>
        <taxon>Metazoa</taxon>
        <taxon>Ecdysozoa</taxon>
        <taxon>Arthropoda</taxon>
        <taxon>Chelicerata</taxon>
        <taxon>Arachnida</taxon>
        <taxon>Araneae</taxon>
        <taxon>Araneomorphae</taxon>
        <taxon>Entelegynae</taxon>
        <taxon>Araneoidea</taxon>
        <taxon>Araneidae</taxon>
        <taxon>Caerostris</taxon>
    </lineage>
</organism>
<name>A0AAV4P7Q8_CAEEX</name>
<gene>
    <name evidence="1" type="ORF">CEXT_548271</name>
</gene>
<proteinExistence type="predicted"/>
<keyword evidence="2" id="KW-1185">Reference proteome</keyword>